<evidence type="ECO:0000256" key="2">
    <source>
        <dbReference type="ARBA" id="ARBA00022448"/>
    </source>
</evidence>
<feature type="domain" description="Major facilitator superfamily (MFS) profile" evidence="8">
    <location>
        <begin position="18"/>
        <end position="70"/>
    </location>
</feature>
<evidence type="ECO:0000313" key="9">
    <source>
        <dbReference type="EMBL" id="MFD1065455.1"/>
    </source>
</evidence>
<feature type="transmembrane region" description="Helical" evidence="7">
    <location>
        <begin position="19"/>
        <end position="41"/>
    </location>
</feature>
<dbReference type="SUPFAM" id="SSF103473">
    <property type="entry name" value="MFS general substrate transporter"/>
    <property type="match status" value="1"/>
</dbReference>
<dbReference type="Proteomes" id="UP001597041">
    <property type="component" value="Unassembled WGS sequence"/>
</dbReference>
<dbReference type="EMBL" id="JBHTKK010000004">
    <property type="protein sequence ID" value="MFD1065455.1"/>
    <property type="molecule type" value="Genomic_DNA"/>
</dbReference>
<dbReference type="InterPro" id="IPR020846">
    <property type="entry name" value="MFS_dom"/>
</dbReference>
<keyword evidence="2" id="KW-0813">Transport</keyword>
<dbReference type="RefSeq" id="WP_379591102.1">
    <property type="nucleotide sequence ID" value="NZ_JBHTKK010000004.1"/>
</dbReference>
<dbReference type="PANTHER" id="PTHR42718:SF46">
    <property type="entry name" value="BLR6921 PROTEIN"/>
    <property type="match status" value="1"/>
</dbReference>
<evidence type="ECO:0000259" key="8">
    <source>
        <dbReference type="PROSITE" id="PS50850"/>
    </source>
</evidence>
<organism evidence="9 10">
    <name type="scientific">Oceanobacillus locisalsi</name>
    <dbReference type="NCBI Taxonomy" id="546107"/>
    <lineage>
        <taxon>Bacteria</taxon>
        <taxon>Bacillati</taxon>
        <taxon>Bacillota</taxon>
        <taxon>Bacilli</taxon>
        <taxon>Bacillales</taxon>
        <taxon>Bacillaceae</taxon>
        <taxon>Oceanobacillus</taxon>
    </lineage>
</organism>
<name>A0ABW3NG94_9BACI</name>
<evidence type="ECO:0000256" key="3">
    <source>
        <dbReference type="ARBA" id="ARBA00022475"/>
    </source>
</evidence>
<keyword evidence="5 7" id="KW-1133">Transmembrane helix</keyword>
<keyword evidence="4 7" id="KW-0812">Transmembrane</keyword>
<evidence type="ECO:0000256" key="6">
    <source>
        <dbReference type="ARBA" id="ARBA00023136"/>
    </source>
</evidence>
<evidence type="ECO:0000256" key="1">
    <source>
        <dbReference type="ARBA" id="ARBA00004651"/>
    </source>
</evidence>
<keyword evidence="6 7" id="KW-0472">Membrane</keyword>
<accession>A0ABW3NG94</accession>
<dbReference type="PROSITE" id="PS50850">
    <property type="entry name" value="MFS"/>
    <property type="match status" value="1"/>
</dbReference>
<gene>
    <name evidence="9" type="ORF">ACFQ19_05410</name>
</gene>
<evidence type="ECO:0000256" key="5">
    <source>
        <dbReference type="ARBA" id="ARBA00022989"/>
    </source>
</evidence>
<protein>
    <recommendedName>
        <fullName evidence="8">Major facilitator superfamily (MFS) profile domain-containing protein</fullName>
    </recommendedName>
</protein>
<sequence>MTTHANTAVQPDPKRWKALFLLSFASFLVIMDASIIQIALPSIQEVLGYTQESLQWVMSAFLLIFGGSYY</sequence>
<reference evidence="10" key="1">
    <citation type="journal article" date="2019" name="Int. J. Syst. Evol. Microbiol.">
        <title>The Global Catalogue of Microorganisms (GCM) 10K type strain sequencing project: providing services to taxonomists for standard genome sequencing and annotation.</title>
        <authorList>
            <consortium name="The Broad Institute Genomics Platform"/>
            <consortium name="The Broad Institute Genome Sequencing Center for Infectious Disease"/>
            <person name="Wu L."/>
            <person name="Ma J."/>
        </authorList>
    </citation>
    <scope>NUCLEOTIDE SEQUENCE [LARGE SCALE GENOMIC DNA]</scope>
    <source>
        <strain evidence="10">CCUG 56608</strain>
    </source>
</reference>
<evidence type="ECO:0000256" key="7">
    <source>
        <dbReference type="SAM" id="Phobius"/>
    </source>
</evidence>
<keyword evidence="3" id="KW-1003">Cell membrane</keyword>
<evidence type="ECO:0000313" key="10">
    <source>
        <dbReference type="Proteomes" id="UP001597041"/>
    </source>
</evidence>
<proteinExistence type="predicted"/>
<dbReference type="InterPro" id="IPR036259">
    <property type="entry name" value="MFS_trans_sf"/>
</dbReference>
<comment type="caution">
    <text evidence="9">The sequence shown here is derived from an EMBL/GenBank/DDBJ whole genome shotgun (WGS) entry which is preliminary data.</text>
</comment>
<evidence type="ECO:0000256" key="4">
    <source>
        <dbReference type="ARBA" id="ARBA00022692"/>
    </source>
</evidence>
<keyword evidence="10" id="KW-1185">Reference proteome</keyword>
<dbReference type="PANTHER" id="PTHR42718">
    <property type="entry name" value="MAJOR FACILITATOR SUPERFAMILY MULTIDRUG TRANSPORTER MFSC"/>
    <property type="match status" value="1"/>
</dbReference>
<comment type="subcellular location">
    <subcellularLocation>
        <location evidence="1">Cell membrane</location>
        <topology evidence="1">Multi-pass membrane protein</topology>
    </subcellularLocation>
</comment>
<dbReference type="Gene3D" id="1.20.1250.20">
    <property type="entry name" value="MFS general substrate transporter like domains"/>
    <property type="match status" value="1"/>
</dbReference>